<dbReference type="InterPro" id="IPR007396">
    <property type="entry name" value="TR_PAI2-type"/>
</dbReference>
<name>A0A444HC12_9FLAO</name>
<dbReference type="InterPro" id="IPR012349">
    <property type="entry name" value="Split_barrel_FMN-bd"/>
</dbReference>
<dbReference type="RefSeq" id="WP_128389378.1">
    <property type="nucleotide sequence ID" value="NZ_SBII01000004.1"/>
</dbReference>
<dbReference type="AlphaFoldDB" id="A0A444HC12"/>
<comment type="caution">
    <text evidence="1">The sequence shown here is derived from an EMBL/GenBank/DDBJ whole genome shotgun (WGS) entry which is preliminary data.</text>
</comment>
<dbReference type="PIRSF" id="PIRSF010372">
    <property type="entry name" value="PaiB"/>
    <property type="match status" value="1"/>
</dbReference>
<gene>
    <name evidence="1" type="ORF">EPI11_07700</name>
</gene>
<dbReference type="Gene3D" id="2.30.110.10">
    <property type="entry name" value="Electron Transport, Fmn-binding Protein, Chain A"/>
    <property type="match status" value="1"/>
</dbReference>
<dbReference type="EMBL" id="SBII01000004">
    <property type="protein sequence ID" value="RWX00896.1"/>
    <property type="molecule type" value="Genomic_DNA"/>
</dbReference>
<proteinExistence type="predicted"/>
<protein>
    <submittedName>
        <fullName evidence="1">FMN-binding negative transcriptional regulator</fullName>
    </submittedName>
</protein>
<reference evidence="1 2" key="1">
    <citation type="submission" date="2019-01" db="EMBL/GenBank/DDBJ databases">
        <title>Flavobacterium sp. nov.,isolated from freshwater.</title>
        <authorList>
            <person name="Zhang R."/>
            <person name="Du Z.-J."/>
        </authorList>
    </citation>
    <scope>NUCLEOTIDE SEQUENCE [LARGE SCALE GENOMIC DNA]</scope>
    <source>
        <strain evidence="1 2">1E403</strain>
    </source>
</reference>
<sequence length="203" mass="23611">MFVPDDFDFKDKAEKIAFMKKYSFATIITVKGTIPIATQLPFIIDDTSGKLLLRSHFAIANEQVEHIVNNTSLVIFTEPHAYISPSLYEKRESVPTWDYIAIHAYGKARIIEDVDGKIELLEQMISYYEEEYMEQWKSLSEKFKKGMIRGITAFELEVTDFQGQKKLSQNKSKIERQRIVEHLEQSENTTEKDIAAYIKNELE</sequence>
<dbReference type="OrthoDB" id="9794948at2"/>
<dbReference type="Proteomes" id="UP000287527">
    <property type="component" value="Unassembled WGS sequence"/>
</dbReference>
<dbReference type="PANTHER" id="PTHR35802:SF1">
    <property type="entry name" value="PROTEASE SYNTHASE AND SPORULATION PROTEIN PAI 2"/>
    <property type="match status" value="1"/>
</dbReference>
<dbReference type="Pfam" id="PF04299">
    <property type="entry name" value="FMN_bind_2"/>
    <property type="match status" value="1"/>
</dbReference>
<keyword evidence="2" id="KW-1185">Reference proteome</keyword>
<dbReference type="SUPFAM" id="SSF50475">
    <property type="entry name" value="FMN-binding split barrel"/>
    <property type="match status" value="1"/>
</dbReference>
<accession>A0A444HC12</accession>
<organism evidence="1 2">
    <name type="scientific">Flavobacterium cerinum</name>
    <dbReference type="NCBI Taxonomy" id="2502784"/>
    <lineage>
        <taxon>Bacteria</taxon>
        <taxon>Pseudomonadati</taxon>
        <taxon>Bacteroidota</taxon>
        <taxon>Flavobacteriia</taxon>
        <taxon>Flavobacteriales</taxon>
        <taxon>Flavobacteriaceae</taxon>
        <taxon>Flavobacterium</taxon>
    </lineage>
</organism>
<dbReference type="PANTHER" id="PTHR35802">
    <property type="entry name" value="PROTEASE SYNTHASE AND SPORULATION PROTEIN PAI 2"/>
    <property type="match status" value="1"/>
</dbReference>
<evidence type="ECO:0000313" key="1">
    <source>
        <dbReference type="EMBL" id="RWX00896.1"/>
    </source>
</evidence>
<evidence type="ECO:0000313" key="2">
    <source>
        <dbReference type="Proteomes" id="UP000287527"/>
    </source>
</evidence>